<proteinExistence type="inferred from homology"/>
<dbReference type="InterPro" id="IPR057965">
    <property type="entry name" value="STEEP1_dom"/>
</dbReference>
<dbReference type="EMBL" id="MU167326">
    <property type="protein sequence ID" value="KAG0143183.1"/>
    <property type="molecule type" value="Genomic_DNA"/>
</dbReference>
<dbReference type="PANTHER" id="PTHR46355:SF1">
    <property type="entry name" value="STING ER EXIT PROTEIN"/>
    <property type="match status" value="1"/>
</dbReference>
<evidence type="ECO:0000259" key="2">
    <source>
        <dbReference type="Pfam" id="PF25809"/>
    </source>
</evidence>
<dbReference type="Pfam" id="PF25809">
    <property type="entry name" value="STEEP1"/>
    <property type="match status" value="1"/>
</dbReference>
<evidence type="ECO:0000313" key="3">
    <source>
        <dbReference type="EMBL" id="KAG0143183.1"/>
    </source>
</evidence>
<comment type="caution">
    <text evidence="3">The sequence shown here is derived from an EMBL/GenBank/DDBJ whole genome shotgun (WGS) entry which is preliminary data.</text>
</comment>
<evidence type="ECO:0000313" key="4">
    <source>
        <dbReference type="Proteomes" id="UP000886653"/>
    </source>
</evidence>
<protein>
    <recommendedName>
        <fullName evidence="2">STEEP1 domain-containing protein</fullName>
    </recommendedName>
</protein>
<dbReference type="AlphaFoldDB" id="A0A9P6TA32"/>
<gene>
    <name evidence="3" type="ORF">CROQUDRAFT_49203</name>
</gene>
<dbReference type="GO" id="GO:0006888">
    <property type="term" value="P:endoplasmic reticulum to Golgi vesicle-mediated transport"/>
    <property type="evidence" value="ECO:0007669"/>
    <property type="project" value="TreeGrafter"/>
</dbReference>
<dbReference type="PANTHER" id="PTHR46355">
    <property type="entry name" value="UPF0428 PROTEIN CXORF56"/>
    <property type="match status" value="1"/>
</dbReference>
<comment type="similarity">
    <text evidence="1">Belongs to the STEEP1 family.</text>
</comment>
<evidence type="ECO:0000256" key="1">
    <source>
        <dbReference type="ARBA" id="ARBA00024205"/>
    </source>
</evidence>
<name>A0A9P6TA32_9BASI</name>
<keyword evidence="4" id="KW-1185">Reference proteome</keyword>
<feature type="domain" description="STEEP1" evidence="2">
    <location>
        <begin position="21"/>
        <end position="129"/>
    </location>
</feature>
<organism evidence="3 4">
    <name type="scientific">Cronartium quercuum f. sp. fusiforme G11</name>
    <dbReference type="NCBI Taxonomy" id="708437"/>
    <lineage>
        <taxon>Eukaryota</taxon>
        <taxon>Fungi</taxon>
        <taxon>Dikarya</taxon>
        <taxon>Basidiomycota</taxon>
        <taxon>Pucciniomycotina</taxon>
        <taxon>Pucciniomycetes</taxon>
        <taxon>Pucciniales</taxon>
        <taxon>Coleosporiaceae</taxon>
        <taxon>Cronartium</taxon>
    </lineage>
</organism>
<dbReference type="GO" id="GO:0005737">
    <property type="term" value="C:cytoplasm"/>
    <property type="evidence" value="ECO:0007669"/>
    <property type="project" value="GOC"/>
</dbReference>
<reference evidence="3" key="1">
    <citation type="submission" date="2013-11" db="EMBL/GenBank/DDBJ databases">
        <title>Genome sequence of the fusiform rust pathogen reveals effectors for host alternation and coevolution with pine.</title>
        <authorList>
            <consortium name="DOE Joint Genome Institute"/>
            <person name="Smith K."/>
            <person name="Pendleton A."/>
            <person name="Kubisiak T."/>
            <person name="Anderson C."/>
            <person name="Salamov A."/>
            <person name="Aerts A."/>
            <person name="Riley R."/>
            <person name="Clum A."/>
            <person name="Lindquist E."/>
            <person name="Ence D."/>
            <person name="Campbell M."/>
            <person name="Kronenberg Z."/>
            <person name="Feau N."/>
            <person name="Dhillon B."/>
            <person name="Hamelin R."/>
            <person name="Burleigh J."/>
            <person name="Smith J."/>
            <person name="Yandell M."/>
            <person name="Nelson C."/>
            <person name="Grigoriev I."/>
            <person name="Davis J."/>
        </authorList>
    </citation>
    <scope>NUCLEOTIDE SEQUENCE</scope>
    <source>
        <strain evidence="3">G11</strain>
    </source>
</reference>
<dbReference type="Proteomes" id="UP000886653">
    <property type="component" value="Unassembled WGS sequence"/>
</dbReference>
<dbReference type="GO" id="GO:0090158">
    <property type="term" value="P:endoplasmic reticulum membrane organization"/>
    <property type="evidence" value="ECO:0007669"/>
    <property type="project" value="TreeGrafter"/>
</dbReference>
<dbReference type="OrthoDB" id="418131at2759"/>
<dbReference type="InterPro" id="IPR029704">
    <property type="entry name" value="STEEP-like"/>
</dbReference>
<accession>A0A9P6TA32</accession>
<sequence>MPKVVSRSAISTSEDKQALHSTSRLVVNYCLCGEFILVIDKPLSLLPRRPTDGSYVIRNISPKRSYKLNTLYLNKQPVLLRREPYGFEKQWRHLCHRCELVIGYETKAEKGDWTYILPGALTETQSSVPPSALDLNPAVTFSKQVWQSVLDLILFFSASRSYFLFFNLG</sequence>